<gene>
    <name evidence="1" type="ORF">PXEA_LOCUS11509</name>
</gene>
<sequence length="354" mass="37961">MLILGTGVGSQHHYHYPNLEGTGTTNLGRGVCPRGNATSGLPGGGNTAGLVGLKVAPGPLSAHLAAQAQLRRTQAQIAVHARDSVAGALVDPMLLFTPPGCLVPALAYDNETLGGDGLARGPDVISPAGASTRRRADELARLAAAGLFDPGAATMGPLAAGQAGRSGSGLSRRVNSFESLHRMSDRLANGHLDELQFMGERLFPLHLLVFILIFPIDLRPEMHALQPLYECAHLRPRVWVAGVSGDRFTHRHGKASFCDAIEIGPNFGNFARQAIFSLFSRLPRLPANQKYELFLANFLQGHERLVVHYSHNDMSRPYDSIKNHTGLLSQTGGRQFRPRPGLINTLSGTRTMAV</sequence>
<keyword evidence="2" id="KW-1185">Reference proteome</keyword>
<protein>
    <submittedName>
        <fullName evidence="1">Uncharacterized protein</fullName>
    </submittedName>
</protein>
<evidence type="ECO:0000313" key="1">
    <source>
        <dbReference type="EMBL" id="VEL18069.1"/>
    </source>
</evidence>
<comment type="caution">
    <text evidence="1">The sequence shown here is derived from an EMBL/GenBank/DDBJ whole genome shotgun (WGS) entry which is preliminary data.</text>
</comment>
<accession>A0A3S5BTT2</accession>
<dbReference type="AlphaFoldDB" id="A0A3S5BTT2"/>
<reference evidence="1" key="1">
    <citation type="submission" date="2018-11" db="EMBL/GenBank/DDBJ databases">
        <authorList>
            <consortium name="Pathogen Informatics"/>
        </authorList>
    </citation>
    <scope>NUCLEOTIDE SEQUENCE</scope>
</reference>
<proteinExistence type="predicted"/>
<evidence type="ECO:0000313" key="2">
    <source>
        <dbReference type="Proteomes" id="UP000784294"/>
    </source>
</evidence>
<organism evidence="1 2">
    <name type="scientific">Protopolystoma xenopodis</name>
    <dbReference type="NCBI Taxonomy" id="117903"/>
    <lineage>
        <taxon>Eukaryota</taxon>
        <taxon>Metazoa</taxon>
        <taxon>Spiralia</taxon>
        <taxon>Lophotrochozoa</taxon>
        <taxon>Platyhelminthes</taxon>
        <taxon>Monogenea</taxon>
        <taxon>Polyopisthocotylea</taxon>
        <taxon>Polystomatidea</taxon>
        <taxon>Polystomatidae</taxon>
        <taxon>Protopolystoma</taxon>
    </lineage>
</organism>
<dbReference type="Proteomes" id="UP000784294">
    <property type="component" value="Unassembled WGS sequence"/>
</dbReference>
<name>A0A3S5BTT2_9PLAT</name>
<dbReference type="EMBL" id="CAAALY010035520">
    <property type="protein sequence ID" value="VEL18069.1"/>
    <property type="molecule type" value="Genomic_DNA"/>
</dbReference>